<dbReference type="RefSeq" id="WP_115921404.1">
    <property type="nucleotide sequence ID" value="NZ_QTUA01000001.1"/>
</dbReference>
<dbReference type="Proteomes" id="UP000256253">
    <property type="component" value="Unassembled WGS sequence"/>
</dbReference>
<dbReference type="AlphaFoldDB" id="A0A3D9UMQ6"/>
<dbReference type="Gene3D" id="3.40.50.1820">
    <property type="entry name" value="alpha/beta hydrolase"/>
    <property type="match status" value="1"/>
</dbReference>
<dbReference type="PANTHER" id="PTHR46438:SF11">
    <property type="entry name" value="LIPASE-RELATED"/>
    <property type="match status" value="1"/>
</dbReference>
<dbReference type="PRINTS" id="PR00111">
    <property type="entry name" value="ABHYDROLASE"/>
</dbReference>
<comment type="caution">
    <text evidence="2">The sequence shown here is derived from an EMBL/GenBank/DDBJ whole genome shotgun (WGS) entry which is preliminary data.</text>
</comment>
<feature type="domain" description="AB hydrolase-1" evidence="1">
    <location>
        <begin position="15"/>
        <end position="251"/>
    </location>
</feature>
<proteinExistence type="predicted"/>
<evidence type="ECO:0000313" key="2">
    <source>
        <dbReference type="EMBL" id="REF29270.1"/>
    </source>
</evidence>
<evidence type="ECO:0000313" key="3">
    <source>
        <dbReference type="Proteomes" id="UP000256253"/>
    </source>
</evidence>
<evidence type="ECO:0000259" key="1">
    <source>
        <dbReference type="Pfam" id="PF12697"/>
    </source>
</evidence>
<keyword evidence="3" id="KW-1185">Reference proteome</keyword>
<gene>
    <name evidence="2" type="ORF">DFJ65_0204</name>
</gene>
<organism evidence="2 3">
    <name type="scientific">Calidifontibacter indicus</name>
    <dbReference type="NCBI Taxonomy" id="419650"/>
    <lineage>
        <taxon>Bacteria</taxon>
        <taxon>Bacillati</taxon>
        <taxon>Actinomycetota</taxon>
        <taxon>Actinomycetes</taxon>
        <taxon>Micrococcales</taxon>
        <taxon>Dermacoccaceae</taxon>
        <taxon>Calidifontibacter</taxon>
    </lineage>
</organism>
<dbReference type="EMBL" id="QTUA01000001">
    <property type="protein sequence ID" value="REF29270.1"/>
    <property type="molecule type" value="Genomic_DNA"/>
</dbReference>
<dbReference type="PANTHER" id="PTHR46438">
    <property type="entry name" value="ALPHA/BETA-HYDROLASES SUPERFAMILY PROTEIN"/>
    <property type="match status" value="1"/>
</dbReference>
<dbReference type="GO" id="GO:0003824">
    <property type="term" value="F:catalytic activity"/>
    <property type="evidence" value="ECO:0007669"/>
    <property type="project" value="UniProtKB-ARBA"/>
</dbReference>
<accession>A0A3D9UMQ6</accession>
<sequence length="270" mass="29012">MSTISYSRTGSGQPIVLIHGIGHRRTAWFDVYDRLAAQFDVIAIDLPGFGESPPPAAPDRYAMLSVAEQLEGLFADLGLDRPHVVGNSLGGFLALILAARGSISSAVALSPAGFMGRSGSFVAGAVLIGMKAASRSPRPVLRLFAKKPALRRLAFSSLYVHPERLTPQVAYGDSINLRESPGFWPCFRQAVGLRIDVDPEVPVTVGWGDKDRLLLPSQAEVARRRLPHARHEPLPGCGHVPMLDDPDAVVRLVVETVERAETADHAGMTA</sequence>
<dbReference type="InterPro" id="IPR000073">
    <property type="entry name" value="AB_hydrolase_1"/>
</dbReference>
<dbReference type="Pfam" id="PF12697">
    <property type="entry name" value="Abhydrolase_6"/>
    <property type="match status" value="1"/>
</dbReference>
<dbReference type="SUPFAM" id="SSF53474">
    <property type="entry name" value="alpha/beta-Hydrolases"/>
    <property type="match status" value="1"/>
</dbReference>
<name>A0A3D9UMQ6_9MICO</name>
<reference evidence="2 3" key="1">
    <citation type="submission" date="2018-08" db="EMBL/GenBank/DDBJ databases">
        <title>Sequencing the genomes of 1000 actinobacteria strains.</title>
        <authorList>
            <person name="Klenk H.-P."/>
        </authorList>
    </citation>
    <scope>NUCLEOTIDE SEQUENCE [LARGE SCALE GENOMIC DNA]</scope>
    <source>
        <strain evidence="2 3">DSM 22967</strain>
    </source>
</reference>
<dbReference type="InterPro" id="IPR029058">
    <property type="entry name" value="AB_hydrolase_fold"/>
</dbReference>
<dbReference type="OrthoDB" id="27092at2"/>
<protein>
    <submittedName>
        <fullName evidence="2">Pimeloyl-ACP methyl ester carboxylesterase</fullName>
    </submittedName>
</protein>